<dbReference type="GeneID" id="84574960"/>
<gene>
    <name evidence="7" type="primary">moeA</name>
    <name evidence="7" type="ORF">NCTC10254_02608</name>
</gene>
<evidence type="ECO:0000256" key="1">
    <source>
        <dbReference type="ARBA" id="ARBA00002901"/>
    </source>
</evidence>
<accession>A0A6H9XVR2</accession>
<evidence type="ECO:0000256" key="3">
    <source>
        <dbReference type="ARBA" id="ARBA00022505"/>
    </source>
</evidence>
<dbReference type="Gene3D" id="2.170.190.11">
    <property type="entry name" value="Molybdopterin biosynthesis moea protein, domain 3"/>
    <property type="match status" value="1"/>
</dbReference>
<dbReference type="EMBL" id="UARK01000036">
    <property type="protein sequence ID" value="SPW34449.1"/>
    <property type="molecule type" value="Genomic_DNA"/>
</dbReference>
<dbReference type="PANTHER" id="PTHR10192:SF5">
    <property type="entry name" value="GEPHYRIN"/>
    <property type="match status" value="1"/>
</dbReference>
<evidence type="ECO:0000313" key="8">
    <source>
        <dbReference type="Proteomes" id="UP000249886"/>
    </source>
</evidence>
<dbReference type="GO" id="GO:0061599">
    <property type="term" value="F:molybdopterin molybdotransferase activity"/>
    <property type="evidence" value="ECO:0007669"/>
    <property type="project" value="UniProtKB-UniRule"/>
</dbReference>
<reference evidence="7 8" key="1">
    <citation type="submission" date="2018-06" db="EMBL/GenBank/DDBJ databases">
        <authorList>
            <consortium name="Pathogen Informatics"/>
            <person name="Doyle S."/>
        </authorList>
    </citation>
    <scope>NUCLEOTIDE SEQUENCE [LARGE SCALE GENOMIC DNA]</scope>
    <source>
        <strain evidence="7 8">NCTC10254</strain>
    </source>
</reference>
<keyword evidence="5 7" id="KW-0808">Transferase</keyword>
<comment type="pathway">
    <text evidence="5">Cofactor biosynthesis; molybdopterin biosynthesis.</text>
</comment>
<keyword evidence="3 5" id="KW-0500">Molybdenum</keyword>
<organism evidence="7 8">
    <name type="scientific">Corynebacterium matruchotii</name>
    <dbReference type="NCBI Taxonomy" id="43768"/>
    <lineage>
        <taxon>Bacteria</taxon>
        <taxon>Bacillati</taxon>
        <taxon>Actinomycetota</taxon>
        <taxon>Actinomycetes</taxon>
        <taxon>Mycobacteriales</taxon>
        <taxon>Corynebacteriaceae</taxon>
        <taxon>Corynebacterium</taxon>
    </lineage>
</organism>
<dbReference type="SUPFAM" id="SSF53218">
    <property type="entry name" value="Molybdenum cofactor biosynthesis proteins"/>
    <property type="match status" value="1"/>
</dbReference>
<comment type="similarity">
    <text evidence="2 5">Belongs to the MoeA family.</text>
</comment>
<dbReference type="InterPro" id="IPR001453">
    <property type="entry name" value="MoaB/Mog_dom"/>
</dbReference>
<dbReference type="InterPro" id="IPR036688">
    <property type="entry name" value="MoeA_C_domain_IV_sf"/>
</dbReference>
<keyword evidence="5" id="KW-0479">Metal-binding</keyword>
<dbReference type="InterPro" id="IPR036425">
    <property type="entry name" value="MoaB/Mog-like_dom_sf"/>
</dbReference>
<dbReference type="NCBIfam" id="NF045515">
    <property type="entry name" value="Glp_gephyrin"/>
    <property type="match status" value="1"/>
</dbReference>
<dbReference type="PANTHER" id="PTHR10192">
    <property type="entry name" value="MOLYBDOPTERIN BIOSYNTHESIS PROTEIN"/>
    <property type="match status" value="1"/>
</dbReference>
<dbReference type="GO" id="GO:0005829">
    <property type="term" value="C:cytosol"/>
    <property type="evidence" value="ECO:0007669"/>
    <property type="project" value="TreeGrafter"/>
</dbReference>
<dbReference type="SMART" id="SM00852">
    <property type="entry name" value="MoCF_biosynth"/>
    <property type="match status" value="1"/>
</dbReference>
<protein>
    <recommendedName>
        <fullName evidence="5">Molybdopterin molybdenumtransferase</fullName>
        <ecNumber evidence="5">2.10.1.1</ecNumber>
    </recommendedName>
</protein>
<dbReference type="InterPro" id="IPR036135">
    <property type="entry name" value="MoeA_linker/N_sf"/>
</dbReference>
<dbReference type="SUPFAM" id="SSF63867">
    <property type="entry name" value="MoeA C-terminal domain-like"/>
    <property type="match status" value="1"/>
</dbReference>
<keyword evidence="5" id="KW-0460">Magnesium</keyword>
<dbReference type="Gene3D" id="2.40.340.10">
    <property type="entry name" value="MoeA, C-terminal, domain IV"/>
    <property type="match status" value="1"/>
</dbReference>
<dbReference type="CDD" id="cd00887">
    <property type="entry name" value="MoeA"/>
    <property type="match status" value="1"/>
</dbReference>
<dbReference type="Gene3D" id="3.40.980.10">
    <property type="entry name" value="MoaB/Mog-like domain"/>
    <property type="match status" value="1"/>
</dbReference>
<dbReference type="EC" id="2.10.1.1" evidence="5"/>
<dbReference type="Proteomes" id="UP000249886">
    <property type="component" value="Unassembled WGS sequence"/>
</dbReference>
<comment type="catalytic activity">
    <reaction evidence="4">
        <text>adenylyl-molybdopterin + molybdate = Mo-molybdopterin + AMP + H(+)</text>
        <dbReference type="Rhea" id="RHEA:35047"/>
        <dbReference type="ChEBI" id="CHEBI:15378"/>
        <dbReference type="ChEBI" id="CHEBI:36264"/>
        <dbReference type="ChEBI" id="CHEBI:62727"/>
        <dbReference type="ChEBI" id="CHEBI:71302"/>
        <dbReference type="ChEBI" id="CHEBI:456215"/>
        <dbReference type="EC" id="2.10.1.1"/>
    </reaction>
</comment>
<dbReference type="RefSeq" id="WP_005527086.1">
    <property type="nucleotide sequence ID" value="NZ_CP050134.2"/>
</dbReference>
<evidence type="ECO:0000256" key="5">
    <source>
        <dbReference type="RuleBase" id="RU365090"/>
    </source>
</evidence>
<dbReference type="GO" id="GO:0046872">
    <property type="term" value="F:metal ion binding"/>
    <property type="evidence" value="ECO:0007669"/>
    <property type="project" value="UniProtKB-UniRule"/>
</dbReference>
<dbReference type="SUPFAM" id="SSF63882">
    <property type="entry name" value="MoeA N-terminal region -like"/>
    <property type="match status" value="1"/>
</dbReference>
<comment type="cofactor">
    <cofactor evidence="5">
        <name>Mg(2+)</name>
        <dbReference type="ChEBI" id="CHEBI:18420"/>
    </cofactor>
</comment>
<evidence type="ECO:0000259" key="6">
    <source>
        <dbReference type="SMART" id="SM00852"/>
    </source>
</evidence>
<evidence type="ECO:0000313" key="7">
    <source>
        <dbReference type="EMBL" id="SPW34449.1"/>
    </source>
</evidence>
<dbReference type="UniPathway" id="UPA00344"/>
<comment type="function">
    <text evidence="1 5">Catalyzes the insertion of molybdate into adenylated molybdopterin with the concomitant release of AMP.</text>
</comment>
<keyword evidence="5" id="KW-0501">Molybdenum cofactor biosynthesis</keyword>
<dbReference type="GO" id="GO:0006777">
    <property type="term" value="P:Mo-molybdopterin cofactor biosynthetic process"/>
    <property type="evidence" value="ECO:0007669"/>
    <property type="project" value="UniProtKB-UniRule"/>
</dbReference>
<dbReference type="NCBIfam" id="TIGR00177">
    <property type="entry name" value="molyb_syn"/>
    <property type="match status" value="1"/>
</dbReference>
<name>A0A6H9XVR2_9CORY</name>
<comment type="caution">
    <text evidence="7">The sequence shown here is derived from an EMBL/GenBank/DDBJ whole genome shotgun (WGS) entry which is preliminary data.</text>
</comment>
<dbReference type="Pfam" id="PF03453">
    <property type="entry name" value="MoeA_N"/>
    <property type="match status" value="1"/>
</dbReference>
<dbReference type="Pfam" id="PF00994">
    <property type="entry name" value="MoCF_biosynth"/>
    <property type="match status" value="1"/>
</dbReference>
<evidence type="ECO:0000256" key="2">
    <source>
        <dbReference type="ARBA" id="ARBA00010763"/>
    </source>
</evidence>
<dbReference type="AlphaFoldDB" id="A0A6H9XVR2"/>
<dbReference type="Gene3D" id="3.90.105.10">
    <property type="entry name" value="Molybdopterin biosynthesis moea protein, domain 2"/>
    <property type="match status" value="1"/>
</dbReference>
<proteinExistence type="inferred from homology"/>
<dbReference type="InterPro" id="IPR005110">
    <property type="entry name" value="MoeA_linker/N"/>
</dbReference>
<dbReference type="InterPro" id="IPR038987">
    <property type="entry name" value="MoeA-like"/>
</dbReference>
<feature type="domain" description="MoaB/Mog" evidence="6">
    <location>
        <begin position="197"/>
        <end position="342"/>
    </location>
</feature>
<evidence type="ECO:0000256" key="4">
    <source>
        <dbReference type="ARBA" id="ARBA00047317"/>
    </source>
</evidence>
<sequence length="431" mass="44804">MAQDHSCDHHGVPFRSLSDHLAAVLAVGKPTATRTVATEESAGLVLAADARANLPVPPFSNSAMDGFLVRAADLPAGDSPWELPVSGDIPAGQTPVDVAPGTAVRIMTGAPTPVNTEGLMVVPVEDTNVPAGAVALPDKVVITTAHHDRTHIRHRGENCQVGDIIAHTGTVIDAGVIASLLSTGVTSVEAYDRPTVAVISAGDELVASVDSVDQLRPGTIPDSNRPMLAELLREQGVAKVRSVVVNDNAATFRKQLDALSRECDLVVTSGGVSAGAFDVVKEALTNPAASGATDMWFGPVQIQPGKPQGLGRVNGTPVICLPGNPVSSFVCFYLFVMPLVRVLSGIPPQAAAQQARLMLPSHDHIKAPKGRDLFIPCAIDWTEGDVHPVIPGGMGSHFVASLVGISAIIHLPLDHGKTQPGDLVPVILLKV</sequence>